<keyword evidence="1" id="KW-0812">Transmembrane</keyword>
<reference evidence="2 3" key="1">
    <citation type="submission" date="2015-01" db="EMBL/GenBank/DDBJ databases">
        <title>Vibrio sp. C5 JCM 19232 whole genome shotgun sequence.</title>
        <authorList>
            <person name="Sawabe T."/>
            <person name="Meirelles P."/>
            <person name="Feng G."/>
            <person name="Sayaka M."/>
            <person name="Hattori M."/>
            <person name="Ohkuma M."/>
        </authorList>
    </citation>
    <scope>NUCLEOTIDE SEQUENCE [LARGE SCALE GENOMIC DNA]</scope>
    <source>
        <strain evidence="2 3">JCM19232</strain>
    </source>
</reference>
<proteinExistence type="predicted"/>
<gene>
    <name evidence="2" type="ORF">JCM19232_1473</name>
</gene>
<evidence type="ECO:0000313" key="3">
    <source>
        <dbReference type="Proteomes" id="UP000031670"/>
    </source>
</evidence>
<name>A0A0B8PAB8_9VIBR</name>
<keyword evidence="1" id="KW-1133">Transmembrane helix</keyword>
<dbReference type="Proteomes" id="UP000031670">
    <property type="component" value="Unassembled WGS sequence"/>
</dbReference>
<organism evidence="2 3">
    <name type="scientific">Vibrio ishigakensis</name>
    <dbReference type="NCBI Taxonomy" id="1481914"/>
    <lineage>
        <taxon>Bacteria</taxon>
        <taxon>Pseudomonadati</taxon>
        <taxon>Pseudomonadota</taxon>
        <taxon>Gammaproteobacteria</taxon>
        <taxon>Vibrionales</taxon>
        <taxon>Vibrionaceae</taxon>
        <taxon>Vibrio</taxon>
    </lineage>
</organism>
<sequence length="51" mass="5817">MVLVVLTPKSLIWLEVLAWVFLLCVFLLAIATLNAPKISKWCDEQLQKCQS</sequence>
<feature type="transmembrane region" description="Helical" evidence="1">
    <location>
        <begin position="12"/>
        <end position="31"/>
    </location>
</feature>
<keyword evidence="1" id="KW-0472">Membrane</keyword>
<reference evidence="2 3" key="2">
    <citation type="submission" date="2015-01" db="EMBL/GenBank/DDBJ databases">
        <authorList>
            <consortium name="NBRP consortium"/>
            <person name="Sawabe T."/>
            <person name="Meirelles P."/>
            <person name="Feng G."/>
            <person name="Sayaka M."/>
            <person name="Hattori M."/>
            <person name="Ohkuma M."/>
        </authorList>
    </citation>
    <scope>NUCLEOTIDE SEQUENCE [LARGE SCALE GENOMIC DNA]</scope>
    <source>
        <strain evidence="2 3">JCM19232</strain>
    </source>
</reference>
<dbReference type="AlphaFoldDB" id="A0A0B8PAB8"/>
<protein>
    <submittedName>
        <fullName evidence="2">Uncharacterized protein</fullName>
    </submittedName>
</protein>
<comment type="caution">
    <text evidence="2">The sequence shown here is derived from an EMBL/GenBank/DDBJ whole genome shotgun (WGS) entry which is preliminary data.</text>
</comment>
<evidence type="ECO:0000256" key="1">
    <source>
        <dbReference type="SAM" id="Phobius"/>
    </source>
</evidence>
<accession>A0A0B8PAB8</accession>
<dbReference type="EMBL" id="BBSA01000008">
    <property type="protein sequence ID" value="GAM63326.1"/>
    <property type="molecule type" value="Genomic_DNA"/>
</dbReference>
<evidence type="ECO:0000313" key="2">
    <source>
        <dbReference type="EMBL" id="GAM63326.1"/>
    </source>
</evidence>